<keyword evidence="3 4" id="KW-0012">Acyltransferase</keyword>
<gene>
    <name evidence="5" type="ORF">HannXRQ_Chr17g0567811</name>
    <name evidence="4" type="ORF">HanXRQr2_Chr06g0274811</name>
</gene>
<organism evidence="5 6">
    <name type="scientific">Helianthus annuus</name>
    <name type="common">Common sunflower</name>
    <dbReference type="NCBI Taxonomy" id="4232"/>
    <lineage>
        <taxon>Eukaryota</taxon>
        <taxon>Viridiplantae</taxon>
        <taxon>Streptophyta</taxon>
        <taxon>Embryophyta</taxon>
        <taxon>Tracheophyta</taxon>
        <taxon>Spermatophyta</taxon>
        <taxon>Magnoliopsida</taxon>
        <taxon>eudicotyledons</taxon>
        <taxon>Gunneridae</taxon>
        <taxon>Pentapetalae</taxon>
        <taxon>asterids</taxon>
        <taxon>campanulids</taxon>
        <taxon>Asterales</taxon>
        <taxon>Asteraceae</taxon>
        <taxon>Asteroideae</taxon>
        <taxon>Heliantheae alliance</taxon>
        <taxon>Heliantheae</taxon>
        <taxon>Helianthus</taxon>
    </lineage>
</organism>
<dbReference type="GO" id="GO:0047162">
    <property type="term" value="F:17-O-deacetylvindoline O-acetyltransferase activity"/>
    <property type="evidence" value="ECO:0007669"/>
    <property type="project" value="UniProtKB-EC"/>
</dbReference>
<reference evidence="5" key="2">
    <citation type="submission" date="2017-02" db="EMBL/GenBank/DDBJ databases">
        <title>Sunflower complete genome.</title>
        <authorList>
            <person name="Langlade N."/>
            <person name="Munos S."/>
        </authorList>
    </citation>
    <scope>NUCLEOTIDE SEQUENCE [LARGE SCALE GENOMIC DNA]</scope>
    <source>
        <tissue evidence="5">Leaves</tissue>
    </source>
</reference>
<evidence type="ECO:0000256" key="2">
    <source>
        <dbReference type="ARBA" id="ARBA00022679"/>
    </source>
</evidence>
<dbReference type="Pfam" id="PF02458">
    <property type="entry name" value="Transferase"/>
    <property type="match status" value="1"/>
</dbReference>
<dbReference type="EC" id="2.3.1.107" evidence="4"/>
<evidence type="ECO:0000256" key="3">
    <source>
        <dbReference type="ARBA" id="ARBA00023315"/>
    </source>
</evidence>
<dbReference type="AlphaFoldDB" id="A0A251RYK8"/>
<protein>
    <submittedName>
        <fullName evidence="4">Deacetylvindoline O-acetyltransferase</fullName>
        <ecNumber evidence="4">2.3.1.107</ecNumber>
    </submittedName>
    <submittedName>
        <fullName evidence="5">Putative transferase, Chloramphenicol acetyltransferase-like domain protein</fullName>
    </submittedName>
</protein>
<proteinExistence type="inferred from homology"/>
<evidence type="ECO:0000313" key="5">
    <source>
        <dbReference type="EMBL" id="OTF87969.1"/>
    </source>
</evidence>
<dbReference type="PANTHER" id="PTHR31623:SF86">
    <property type="entry name" value="DEACETYLVINDOLINE O-ACETYLTRANSFERASE"/>
    <property type="match status" value="1"/>
</dbReference>
<dbReference type="EMBL" id="MNCJ02000321">
    <property type="protein sequence ID" value="KAF5803724.1"/>
    <property type="molecule type" value="Genomic_DNA"/>
</dbReference>
<comment type="similarity">
    <text evidence="1">Belongs to the plant acyltransferase family.</text>
</comment>
<dbReference type="EMBL" id="CM007906">
    <property type="protein sequence ID" value="OTF87969.1"/>
    <property type="molecule type" value="Genomic_DNA"/>
</dbReference>
<reference evidence="4 6" key="1">
    <citation type="journal article" date="2017" name="Nature">
        <title>The sunflower genome provides insights into oil metabolism, flowering and Asterid evolution.</title>
        <authorList>
            <person name="Badouin H."/>
            <person name="Gouzy J."/>
            <person name="Grassa C.J."/>
            <person name="Murat F."/>
            <person name="Staton S.E."/>
            <person name="Cottret L."/>
            <person name="Lelandais-Briere C."/>
            <person name="Owens G.L."/>
            <person name="Carrere S."/>
            <person name="Mayjonade B."/>
            <person name="Legrand L."/>
            <person name="Gill N."/>
            <person name="Kane N.C."/>
            <person name="Bowers J.E."/>
            <person name="Hubner S."/>
            <person name="Bellec A."/>
            <person name="Berard A."/>
            <person name="Berges H."/>
            <person name="Blanchet N."/>
            <person name="Boniface M.C."/>
            <person name="Brunel D."/>
            <person name="Catrice O."/>
            <person name="Chaidir N."/>
            <person name="Claudel C."/>
            <person name="Donnadieu C."/>
            <person name="Faraut T."/>
            <person name="Fievet G."/>
            <person name="Helmstetter N."/>
            <person name="King M."/>
            <person name="Knapp S.J."/>
            <person name="Lai Z."/>
            <person name="Le Paslier M.C."/>
            <person name="Lippi Y."/>
            <person name="Lorenzon L."/>
            <person name="Mandel J.R."/>
            <person name="Marage G."/>
            <person name="Marchand G."/>
            <person name="Marquand E."/>
            <person name="Bret-Mestries E."/>
            <person name="Morien E."/>
            <person name="Nambeesan S."/>
            <person name="Nguyen T."/>
            <person name="Pegot-Espagnet P."/>
            <person name="Pouilly N."/>
            <person name="Raftis F."/>
            <person name="Sallet E."/>
            <person name="Schiex T."/>
            <person name="Thomas J."/>
            <person name="Vandecasteele C."/>
            <person name="Vares D."/>
            <person name="Vear F."/>
            <person name="Vautrin S."/>
            <person name="Crespi M."/>
            <person name="Mangin B."/>
            <person name="Burke J.M."/>
            <person name="Salse J."/>
            <person name="Munos S."/>
            <person name="Vincourt P."/>
            <person name="Rieseberg L.H."/>
            <person name="Langlade N.B."/>
        </authorList>
    </citation>
    <scope>NUCLEOTIDE SEQUENCE [LARGE SCALE GENOMIC DNA]</scope>
    <source>
        <strain evidence="6">cv. SF193</strain>
        <tissue evidence="4">Leaves</tissue>
    </source>
</reference>
<dbReference type="Proteomes" id="UP000215914">
    <property type="component" value="Chromosome 17"/>
</dbReference>
<evidence type="ECO:0000313" key="4">
    <source>
        <dbReference type="EMBL" id="KAF5803724.1"/>
    </source>
</evidence>
<evidence type="ECO:0000256" key="1">
    <source>
        <dbReference type="ARBA" id="ARBA00009861"/>
    </source>
</evidence>
<keyword evidence="6" id="KW-1185">Reference proteome</keyword>
<dbReference type="InterPro" id="IPR023213">
    <property type="entry name" value="CAT-like_dom_sf"/>
</dbReference>
<reference evidence="4" key="3">
    <citation type="submission" date="2020-06" db="EMBL/GenBank/DDBJ databases">
        <title>Helianthus annuus Genome sequencing and assembly Release 2.</title>
        <authorList>
            <person name="Gouzy J."/>
            <person name="Langlade N."/>
            <person name="Munos S."/>
        </authorList>
    </citation>
    <scope>NUCLEOTIDE SEQUENCE</scope>
    <source>
        <tissue evidence="4">Leaves</tissue>
    </source>
</reference>
<dbReference type="PANTHER" id="PTHR31623">
    <property type="entry name" value="F21J9.9"/>
    <property type="match status" value="1"/>
</dbReference>
<dbReference type="OMA" id="WHNSATE"/>
<accession>A0A251RYK8</accession>
<dbReference type="OrthoDB" id="671439at2759"/>
<evidence type="ECO:0000313" key="6">
    <source>
        <dbReference type="Proteomes" id="UP000215914"/>
    </source>
</evidence>
<dbReference type="InParanoid" id="A0A251RYK8"/>
<name>A0A251RYK8_HELAN</name>
<dbReference type="Gramene" id="mRNA:HanXRQr2_Chr06g0274811">
    <property type="protein sequence ID" value="CDS:HanXRQr2_Chr06g0274811.1"/>
    <property type="gene ID" value="HanXRQr2_Chr06g0274811"/>
</dbReference>
<keyword evidence="2 5" id="KW-0808">Transferase</keyword>
<sequence>MMIGKLLLFGRRQLHTIISREIIKPSSPTPSHLQTYNLSRIDQGIPHIYIPLILFYPNKEDCSLTADDKARKMKKSLSQSLTRYYPFAGRLHTPTAPYIDCSNEGVVFVEAKHDCQLDKFQHMSVEDHTTCQLFADDMVWQNSPHSTMLVGVQLNHFACGGIGLAVSMSHKIGDGCTLGSYISHWASVARYGSTDHKQVLPLKPHFIQSPPKIRVPQLKNNPRPLETSLLNPTCINRVSRKFVFPNSKLNDLKNKVLAEAGSTLSINNPTRVEVLSSLIYKTAVAAATPKSGSFKPSFLVIPVDMRKKVVPKLPQTTVGNLVSLMMVTSRHECETSLSTVVSEIKKQKMELEEVQSMQQVSQKFQLFLQSLGHEDIENFANRSFTCSSLCGFPYNKVDFGWGKPTGASLILSSWDRTGFALTDTSNGDGIEAQVTLVEQNMEIFRNDKELLTFCQY</sequence>
<dbReference type="Gene3D" id="3.30.559.10">
    <property type="entry name" value="Chloramphenicol acetyltransferase-like domain"/>
    <property type="match status" value="2"/>
</dbReference>